<dbReference type="Proteomes" id="UP000198784">
    <property type="component" value="Unassembled WGS sequence"/>
</dbReference>
<organism evidence="1 2">
    <name type="scientific">Pseudomonas borbori</name>
    <dbReference type="NCBI Taxonomy" id="289003"/>
    <lineage>
        <taxon>Bacteria</taxon>
        <taxon>Pseudomonadati</taxon>
        <taxon>Pseudomonadota</taxon>
        <taxon>Gammaproteobacteria</taxon>
        <taxon>Pseudomonadales</taxon>
        <taxon>Pseudomonadaceae</taxon>
        <taxon>Pseudomonas</taxon>
    </lineage>
</organism>
<sequence>MPTSFTDELNKSTFADHGKYLLVSSATEFLGLEPSDCELIIQKGEIRKDSFLTIASFEKDIGAVLITPRDYVKSHSWKQSPPICIDGSFSTHLTVNGNGARAQSNLPTLRKANSKPIRIEFNDLFIRSEDIKKIRIELEACKPNYGNFQKAEWIPEQLADMNEASTYFFSNKKYSTYNRKEMILTIESWLKARWTRKTDNRGEILLAVAAAAILPESTMPNKIIDKIKITEPTEKSLNEYTSPLLSIINELALQYWLKAKNKGKYSEHQEIVYDLNFNYGITGRLAKVIATLIRPTKKH</sequence>
<accession>A0A1I5NHT7</accession>
<dbReference type="EMBL" id="FOWX01000006">
    <property type="protein sequence ID" value="SFP21334.1"/>
    <property type="molecule type" value="Genomic_DNA"/>
</dbReference>
<dbReference type="AlphaFoldDB" id="A0A1I5NHT7"/>
<keyword evidence="2" id="KW-1185">Reference proteome</keyword>
<reference evidence="2" key="1">
    <citation type="submission" date="2016-10" db="EMBL/GenBank/DDBJ databases">
        <authorList>
            <person name="Varghese N."/>
            <person name="Submissions S."/>
        </authorList>
    </citation>
    <scope>NUCLEOTIDE SEQUENCE [LARGE SCALE GENOMIC DNA]</scope>
    <source>
        <strain evidence="2">DSM 17834</strain>
    </source>
</reference>
<evidence type="ECO:0000313" key="2">
    <source>
        <dbReference type="Proteomes" id="UP000198784"/>
    </source>
</evidence>
<protein>
    <submittedName>
        <fullName evidence="1">Uncharacterized protein</fullName>
    </submittedName>
</protein>
<evidence type="ECO:0000313" key="1">
    <source>
        <dbReference type="EMBL" id="SFP21334.1"/>
    </source>
</evidence>
<gene>
    <name evidence="1" type="ORF">SAMN05216190_106179</name>
</gene>
<name>A0A1I5NHT7_9PSED</name>
<proteinExistence type="predicted"/>